<dbReference type="Pfam" id="PF06025">
    <property type="entry name" value="DUF913"/>
    <property type="match status" value="1"/>
</dbReference>
<evidence type="ECO:0000256" key="1">
    <source>
        <dbReference type="ARBA" id="ARBA00000885"/>
    </source>
</evidence>
<feature type="region of interest" description="Disordered" evidence="13">
    <location>
        <begin position="2437"/>
        <end position="2479"/>
    </location>
</feature>
<reference evidence="15 16" key="1">
    <citation type="journal article" date="2011" name="Proc. Natl. Acad. Sci. U.S.A.">
        <title>Evolutionary erosion of yeast sex chromosomes by mating-type switching accidents.</title>
        <authorList>
            <person name="Gordon J.L."/>
            <person name="Armisen D."/>
            <person name="Proux-Wera E."/>
            <person name="Oheigeartaigh S.S."/>
            <person name="Byrne K.P."/>
            <person name="Wolfe K.H."/>
        </authorList>
    </citation>
    <scope>NUCLEOTIDE SEQUENCE [LARGE SCALE GENOMIC DNA]</scope>
    <source>
        <strain evidence="16">ATCC MYA-139 / BCRC 22969 / CBS 8797 / CCRC 22969 / KCTC 17520 / NBRC 10181 / NCYC 3082</strain>
    </source>
</reference>
<dbReference type="GO" id="GO:0006913">
    <property type="term" value="P:nucleocytoplasmic transport"/>
    <property type="evidence" value="ECO:0007669"/>
    <property type="project" value="EnsemblFungi"/>
</dbReference>
<evidence type="ECO:0000256" key="12">
    <source>
        <dbReference type="PROSITE-ProRule" id="PRU00104"/>
    </source>
</evidence>
<proteinExistence type="inferred from homology"/>
<dbReference type="Pfam" id="PF06012">
    <property type="entry name" value="DUF908"/>
    <property type="match status" value="1"/>
</dbReference>
<dbReference type="GO" id="GO:0005737">
    <property type="term" value="C:cytoplasm"/>
    <property type="evidence" value="ECO:0007669"/>
    <property type="project" value="TreeGrafter"/>
</dbReference>
<keyword evidence="7 12" id="KW-0833">Ubl conjugation pathway</keyword>
<dbReference type="GO" id="GO:0051028">
    <property type="term" value="P:mRNA transport"/>
    <property type="evidence" value="ECO:0007669"/>
    <property type="project" value="UniProtKB-KW"/>
</dbReference>
<dbReference type="KEGG" id="kng:KNAG_0C02810"/>
<evidence type="ECO:0000256" key="2">
    <source>
        <dbReference type="ARBA" id="ARBA00004123"/>
    </source>
</evidence>
<evidence type="ECO:0000256" key="4">
    <source>
        <dbReference type="ARBA" id="ARBA00012485"/>
    </source>
</evidence>
<dbReference type="HOGENOM" id="CLU_000215_0_0_1"/>
<sequence length="3300" mass="376610">MIKLSRFERLQKERNAILFKPLIGDLTDCNDKDFLEKVNEIQEWDRPRDDLFVWIPVLNRIDQILSDIVEKYSYSFKNSKKTAINLVEMNEEDECTCMILTGFTCRLLYNSENRYIYSSHDVMSDLLNCPNFRVKYGAIKVLAIVGERYVVARERFESVFKIGLPQLKKKALKLALALQTSAVDDSGEHFSIADLYLDKKKYPSKWSRFKFSYYGGQPHSGNGHSEKKIHRLGVPQNGNSSMKKFNLSNEELKSSSLQQLFDKGMEVIPNDHWYDFSLKVTIAKAFSDDSSDNIQLRNLIIQTKLNAVAFVNTVYVPPHVSSKLFEVDPYTFNCLTELISLAEPSIPSGVRLDSLFALECISLKHVWCSDIMRNLGGNLAHGTMFQILRQIGKLLRDEELASNQEEFSEEYNVRFFYLISNLSEVKTLHDSLLSAGLIPSLLEIISVKDSKFRRTLASATHLLEAFINDAESTTEFINHGGFTTLINTVTNQVQYALEHSDSKHVIPYRANTYSISFRLQAFIRSLLKLVLKLLKTDSGDRIRNLIDSPILKSLLEILKNGNIFGTALLGFTLDIVQRVINCEPTIYSILVEAEIIPYILENFDDFMKPDADLLYLLPDVISALCLNTDGLQKVKSGGIIGKLFDIMTNADYMRVLSWKEEATDFGTSIDELARHYPELKEDIQESFFKLIKRIPKSLHFGVKFLYGDNIGENFFYRSKDEPVVNKQETGGQLAFWEDQDSSPIIDFFSDFFYGMTVDNSTLENFTQIIPIEDLIAAIVIDRPPFDYASSQAMLNITDVLQIYDEQNKCCALKYFMDELEKRLDRINGFILSDCSSSFFLNAAINRDNSDIEYVIGELSGISALLHIITNVFITLMALSRNKVEEIIKYFGLGKFELLEKLGLLFQKAALEEMYLRDHMPKEAVTQTTPESLGNTPPIHISNSKPAKRELIEGYTSAKFKNSFQLRSLLNKVQSSTAIIYRCCLRLSHATTMELPSDMRVLELRIFDTIVKQLVNLLKECTTSRHVSYLLVLLHFNTYVMSFPKTTMTTAEVLQTIPVYLFYQEGGCDLYTELLGNLFAKLNSYEDLAAIEEIDYLKDTPEVLTMSSIINILTFFKKCTRQESMENIKSIREFYPSLNDYSVSKSLMKRLKMLALVLLRDLTNDYNLFDSKKKLVPYAVFKQILTIWKNAYTLDHQADSNELFELKWELTVSSATKVQLLEQVGVSREAAEKYLESSDNKLPAINESGMELIAEENHQSYFELCQMNKDHLEPQLIQDSKVATLDLEKLRREFYLDGFNEKVFAVLPFYPKLVNAFAKTLLQIFLCLDEPVKTFTGEILGRIETTGLKDSETLSSFIHLFGIFLNENVVYQSSEELLGNFVGYLVENLSPEHVNTSWFSKILYCYEIILSKSELPMVEESCDDLKLRYQLVSLLPVYRISQPTKQKIFEVLIRMNDISNFYSALAISRILLLYSRDESYAQDIISSRILYKILKVIGAFQKSEKINYLESSFLLLVRRCFESQEVVSSLIAYELNKSFTTRTLGDHRERERDLPGLLEEKPHIVMRNPKKFSDILCENARFEEFSSDDVLLNFSMRRHFEFGITNDKDENATASGGHVHYRTGIVHLLLSQLMAAFQKDWISEPATQSNMENDQSAKNNKPQPGKNPVCAYMIYLLKLLVELVSSYKQCKFEFLTYDRRNVYVERPKPRTTALNFFLYQLLSKHTEPDQSPHECKRIELISMLAKSVVVGFISSVFDSNIKKADLKETDPDITFIRKFTIEMLMKALKSTAVSSKTLEANVSTLDSWFGAVGSFVYVQAPYLRSLIDANKVDSDRYQMCRLMVDLNLPSAITECMSRLDLNYPFCKKLFNSAVEALNAINSTRNDFADMFKVESHDDDVEMDVESEREEIPDMFKNSALGMYDFEDVEEDDLDDEVDDESLIGDGEDIAFVASDEGGYEVVFSDDHDEEQSAEDSVSDQLSMDSDGAIFDAPDDGMDIDGRHGSAYSGDDMQSSNYREDYDSSDGSEGDVSIIEADENDLDSELEVDISDFDVDESDWESGLSELSSLEESESSVSGGDSDNDGFTDNPVPVRLGNGRAIWSLGNGIELEEEFSDEGRRGVFQGIEHVFNPDDHSLFRIQNLPNHMSNHQRSLHRRPHGSLIPPSLTLLNGGRRNQSNLMNPLGPSGLEQVENDIADQLTTVGSGVRPRQGRPYFSDVLFSGELFDDRVLDGIILKSTVARWKDIFDMFYDSKSYANYLLPVILHKLFKPSLEMHHELEKREEEKLEKMIEERIKKSKTATGSQHRKSSHSEGEPHLSEESTGSFGSSDVSAPQHTHSDQEMVQTHEPVFVNIEGSEVDIGGTDIDPEFLNALPDDMRAEVFAQHIRERRADAMHNHLHSREIDSDFLDAIPDDIRLEILEEEEAETRLAEVRETLNEGSEEALEDGNIEDVSSVDDDEDEEDQIEEQNVGSSVGTDKEKKKTDKIYFEPLIDRTGVAALMKSVFISQPYIQRETYHELFFRLCGSKQNRSDIINILLMILTEGTNDQLSLEKVYNQIAVRAQGNNKVQPQISRQLPPDCTPLIVANQAIEILQYLIDSDSKLKFFFVTKHENLLVNKGKRDIFTENEKLPIRHLFSLLDRKLITDETVLMDLLTSILQICTKPIPAMVKASNQNESSKKKFEAPSLDRTELNKIVSIITLDSCNTKVFQQTLNVIFNISVLKDSVDVFTAELVALASTTSEVLINDIQALMTEVNKATSNTELDVELVQKLTLPSSEQAKLLKVLTAVDYLYTHKKKHQEYNPTQLSDLYNKMNLGDVWSSLSNCMLEFEKKKDLTTSATVLLPCIETLMVVCKHVKIVDVKVTKFEEGKNLQLKSLSVEELFFPFTDLHKKLLNQMIRSNPKLMSGPFSLLVKNPKILDFDNKRYYFTAKLKSDNQDRPKLPITVRREQVFLDSYRSLFFKTNEEIKRSKLDITFKGESGVDAGGVTREWYQVLSRQMFNPDYALFLPVASDVTTFHPNRTSGINPEHLSFFKFIGMIIGKAIRDQCFLDCHFSREVYKNILGKPVSLKDMESLDPDYYKSLVWILENDITDIIDETFSVETDDYGEHTVVDLIENGRNIPVTEQNKQQYVRSIIEFKLHLSVKEQMDNFLDGFYALIPKDLISIFDEQEIELLISGLPDIDVDDWKNNTTYVNYTSTCKQVNYFWRAVRSFEAEERAKLLQFVTGTSKVPLNGFKELSGVSGVCKFSIHRDYGSTERLPSSHTCFNQLNLPAYNSYETLRGSLLLSINEGHEGFGLA</sequence>
<feature type="compositionally biased region" description="Acidic residues" evidence="13">
    <location>
        <begin position="2439"/>
        <end position="2466"/>
    </location>
</feature>
<dbReference type="OMA" id="DCHFSRE"/>
<comment type="subcellular location">
    <subcellularLocation>
        <location evidence="2">Nucleus</location>
    </subcellularLocation>
</comment>
<dbReference type="FunFam" id="3.30.2410.10:FF:000004">
    <property type="entry name" value="E3 ubiquitin-protein ligase HUWE1, variant"/>
    <property type="match status" value="1"/>
</dbReference>
<dbReference type="FunFam" id="3.90.1750.10:FF:000003">
    <property type="entry name" value="E3 ubiquitin-protein ligase UPL1"/>
    <property type="match status" value="1"/>
</dbReference>
<feature type="compositionally biased region" description="Acidic residues" evidence="13">
    <location>
        <begin position="1966"/>
        <end position="1976"/>
    </location>
</feature>
<comment type="catalytic activity">
    <reaction evidence="1">
        <text>S-ubiquitinyl-[E2 ubiquitin-conjugating enzyme]-L-cysteine + [acceptor protein]-L-lysine = [E2 ubiquitin-conjugating enzyme]-L-cysteine + N(6)-ubiquitinyl-[acceptor protein]-L-lysine.</text>
        <dbReference type="EC" id="2.3.2.26"/>
    </reaction>
</comment>
<dbReference type="GO" id="GO:0006997">
    <property type="term" value="P:nucleus organization"/>
    <property type="evidence" value="ECO:0007669"/>
    <property type="project" value="EnsemblFungi"/>
</dbReference>
<evidence type="ECO:0000256" key="9">
    <source>
        <dbReference type="ARBA" id="ARBA00023242"/>
    </source>
</evidence>
<dbReference type="PANTHER" id="PTHR11254">
    <property type="entry name" value="HECT DOMAIN UBIQUITIN-PROTEIN LIGASE"/>
    <property type="match status" value="1"/>
</dbReference>
<accession>J7RWK1</accession>
<dbReference type="GO" id="GO:0000472">
    <property type="term" value="P:endonucleolytic cleavage to generate mature 5'-end of SSU-rRNA from (SSU-rRNA, 5.8S rRNA, LSU-rRNA)"/>
    <property type="evidence" value="ECO:0007669"/>
    <property type="project" value="EnsemblFungi"/>
</dbReference>
<dbReference type="InterPro" id="IPR050409">
    <property type="entry name" value="E3_ubiq-protein_ligase"/>
</dbReference>
<dbReference type="EMBL" id="HE978316">
    <property type="protein sequence ID" value="CCK69392.1"/>
    <property type="molecule type" value="Genomic_DNA"/>
</dbReference>
<dbReference type="SMART" id="SM00119">
    <property type="entry name" value="HECTc"/>
    <property type="match status" value="1"/>
</dbReference>
<feature type="region of interest" description="Disordered" evidence="13">
    <location>
        <begin position="2294"/>
        <end position="2341"/>
    </location>
</feature>
<evidence type="ECO:0000256" key="5">
    <source>
        <dbReference type="ARBA" id="ARBA00022448"/>
    </source>
</evidence>
<dbReference type="Gene3D" id="3.30.2160.10">
    <property type="entry name" value="Hect, E3 ligase catalytic domain"/>
    <property type="match status" value="1"/>
</dbReference>
<evidence type="ECO:0000256" key="13">
    <source>
        <dbReference type="SAM" id="MobiDB-lite"/>
    </source>
</evidence>
<dbReference type="GO" id="GO:0000448">
    <property type="term" value="P:cleavage in ITS2 between 5.8S rRNA and LSU-rRNA of tricistronic rRNA transcript (SSU-rRNA, 5.8S rRNA, LSU-rRNA)"/>
    <property type="evidence" value="ECO:0007669"/>
    <property type="project" value="EnsemblFungi"/>
</dbReference>
<dbReference type="eggNOG" id="KOG0939">
    <property type="taxonomic scope" value="Eukaryota"/>
</dbReference>
<dbReference type="GeneID" id="34525072"/>
<keyword evidence="9" id="KW-0539">Nucleus</keyword>
<comment type="pathway">
    <text evidence="3">Protein modification; protein ubiquitination.</text>
</comment>
<feature type="region of interest" description="Disordered" evidence="13">
    <location>
        <begin position="1966"/>
        <end position="2029"/>
    </location>
</feature>
<dbReference type="InterPro" id="IPR035983">
    <property type="entry name" value="Hect_E3_ubiquitin_ligase"/>
</dbReference>
<dbReference type="SUPFAM" id="SSF48371">
    <property type="entry name" value="ARM repeat"/>
    <property type="match status" value="1"/>
</dbReference>
<evidence type="ECO:0000256" key="6">
    <source>
        <dbReference type="ARBA" id="ARBA00022679"/>
    </source>
</evidence>
<dbReference type="InterPro" id="IPR010309">
    <property type="entry name" value="E3_Ub_ligase_DUF908"/>
</dbReference>
<dbReference type="GO" id="GO:0005634">
    <property type="term" value="C:nucleus"/>
    <property type="evidence" value="ECO:0007669"/>
    <property type="project" value="UniProtKB-SubCell"/>
</dbReference>
<dbReference type="GO" id="GO:0000447">
    <property type="term" value="P:endonucleolytic cleavage in ITS1 to separate SSU-rRNA from 5.8S rRNA and LSU-rRNA from tricistronic rRNA transcript (SSU-rRNA, 5.8S rRNA, LSU-rRNA)"/>
    <property type="evidence" value="ECO:0007669"/>
    <property type="project" value="EnsemblFungi"/>
</dbReference>
<dbReference type="GO" id="GO:0000209">
    <property type="term" value="P:protein polyubiquitination"/>
    <property type="evidence" value="ECO:0007669"/>
    <property type="project" value="TreeGrafter"/>
</dbReference>
<dbReference type="RefSeq" id="XP_022463638.1">
    <property type="nucleotide sequence ID" value="XM_022606998.1"/>
</dbReference>
<dbReference type="OrthoDB" id="8068875at2759"/>
<dbReference type="PROSITE" id="PS50237">
    <property type="entry name" value="HECT"/>
    <property type="match status" value="1"/>
</dbReference>
<dbReference type="Gene3D" id="3.30.2410.10">
    <property type="entry name" value="Hect, E3 ligase catalytic domain"/>
    <property type="match status" value="1"/>
</dbReference>
<keyword evidence="8" id="KW-0509">mRNA transport</keyword>
<dbReference type="InterPro" id="IPR025527">
    <property type="entry name" value="HUWE1/Rev1_UBM"/>
</dbReference>
<dbReference type="Gene3D" id="1.25.10.10">
    <property type="entry name" value="Leucine-rich Repeat Variant"/>
    <property type="match status" value="1"/>
</dbReference>
<dbReference type="InterPro" id="IPR010314">
    <property type="entry name" value="E3_Ub_ligase_DUF913"/>
</dbReference>
<dbReference type="GO" id="GO:0000278">
    <property type="term" value="P:mitotic cell cycle"/>
    <property type="evidence" value="ECO:0007669"/>
    <property type="project" value="EnsemblFungi"/>
</dbReference>
<comment type="similarity">
    <text evidence="10">Belongs to the UPL family. TOM1/PTR1 subfamily.</text>
</comment>
<evidence type="ECO:0000313" key="15">
    <source>
        <dbReference type="EMBL" id="CCK69392.1"/>
    </source>
</evidence>
<keyword evidence="5" id="KW-0813">Transport</keyword>
<feature type="domain" description="HECT" evidence="14">
    <location>
        <begin position="2964"/>
        <end position="3300"/>
    </location>
</feature>
<feature type="active site" description="Glycyl thioester intermediate" evidence="12">
    <location>
        <position position="3267"/>
    </location>
</feature>
<evidence type="ECO:0000256" key="8">
    <source>
        <dbReference type="ARBA" id="ARBA00022816"/>
    </source>
</evidence>
<dbReference type="Proteomes" id="UP000006310">
    <property type="component" value="Chromosome 3"/>
</dbReference>
<protein>
    <recommendedName>
        <fullName evidence="4">HECT-type E3 ubiquitin transferase</fullName>
        <ecNumber evidence="4">2.3.2.26</ecNumber>
    </recommendedName>
    <alternativeName>
        <fullName evidence="11">HECT-type E3 ubiquitin transferase TOM1</fullName>
    </alternativeName>
</protein>
<dbReference type="PANTHER" id="PTHR11254:SF67">
    <property type="entry name" value="E3 UBIQUITIN-PROTEIN LIGASE HUWE1"/>
    <property type="match status" value="1"/>
</dbReference>
<evidence type="ECO:0000256" key="10">
    <source>
        <dbReference type="ARBA" id="ARBA00034494"/>
    </source>
</evidence>
<dbReference type="GO" id="GO:0000480">
    <property type="term" value="P:endonucleolytic cleavage in 5'-ETS of tricistronic rRNA transcript (SSU-rRNA, 5.8S rRNA, LSU-rRNA)"/>
    <property type="evidence" value="ECO:0007669"/>
    <property type="project" value="EnsemblFungi"/>
</dbReference>
<keyword evidence="6" id="KW-0808">Transferase</keyword>
<feature type="region of interest" description="Disordered" evidence="13">
    <location>
        <begin position="2051"/>
        <end position="2091"/>
    </location>
</feature>
<evidence type="ECO:0000256" key="7">
    <source>
        <dbReference type="ARBA" id="ARBA00022786"/>
    </source>
</evidence>
<dbReference type="STRING" id="1071383.J7RWK1"/>
<dbReference type="InterPro" id="IPR000569">
    <property type="entry name" value="HECT_dom"/>
</dbReference>
<organism evidence="15 16">
    <name type="scientific">Huiozyma naganishii (strain ATCC MYA-139 / BCRC 22969 / CBS 8797 / KCTC 17520 / NBRC 10181 / NCYC 3082 / Yp74L-3)</name>
    <name type="common">Yeast</name>
    <name type="synonym">Kazachstania naganishii</name>
    <dbReference type="NCBI Taxonomy" id="1071383"/>
    <lineage>
        <taxon>Eukaryota</taxon>
        <taxon>Fungi</taxon>
        <taxon>Dikarya</taxon>
        <taxon>Ascomycota</taxon>
        <taxon>Saccharomycotina</taxon>
        <taxon>Saccharomycetes</taxon>
        <taxon>Saccharomycetales</taxon>
        <taxon>Saccharomycetaceae</taxon>
        <taxon>Huiozyma</taxon>
    </lineage>
</organism>
<dbReference type="EC" id="2.3.2.26" evidence="4"/>
<dbReference type="GO" id="GO:0061630">
    <property type="term" value="F:ubiquitin protein ligase activity"/>
    <property type="evidence" value="ECO:0007669"/>
    <property type="project" value="UniProtKB-EC"/>
</dbReference>
<name>J7RWK1_HUIN7</name>
<feature type="compositionally biased region" description="Basic and acidic residues" evidence="13">
    <location>
        <begin position="2309"/>
        <end position="2319"/>
    </location>
</feature>
<evidence type="ECO:0000256" key="11">
    <source>
        <dbReference type="ARBA" id="ARBA00076267"/>
    </source>
</evidence>
<dbReference type="GO" id="GO:0006511">
    <property type="term" value="P:ubiquitin-dependent protein catabolic process"/>
    <property type="evidence" value="ECO:0007669"/>
    <property type="project" value="EnsemblFungi"/>
</dbReference>
<dbReference type="SUPFAM" id="SSF56204">
    <property type="entry name" value="Hect, E3 ligase catalytic domain"/>
    <property type="match status" value="1"/>
</dbReference>
<reference evidence="16" key="2">
    <citation type="submission" date="2012-08" db="EMBL/GenBank/DDBJ databases">
        <title>Genome sequence of Kazachstania naganishii.</title>
        <authorList>
            <person name="Gordon J.L."/>
            <person name="Armisen D."/>
            <person name="Proux-Wera E."/>
            <person name="OhEigeartaigh S.S."/>
            <person name="Byrne K.P."/>
            <person name="Wolfe K.H."/>
        </authorList>
    </citation>
    <scope>NUCLEOTIDE SEQUENCE [LARGE SCALE GENOMIC DNA]</scope>
    <source>
        <strain evidence="16">ATCC MYA-139 / BCRC 22969 / CBS 8797 / CCRC 22969 / KCTC 17520 / NBRC 10181 / NCYC 3082</strain>
    </source>
</reference>
<dbReference type="UniPathway" id="UPA00143"/>
<dbReference type="Gene3D" id="3.90.1750.10">
    <property type="entry name" value="Hect, E3 ligase catalytic domains"/>
    <property type="match status" value="1"/>
</dbReference>
<feature type="compositionally biased region" description="Polar residues" evidence="13">
    <location>
        <begin position="2320"/>
        <end position="2335"/>
    </location>
</feature>
<evidence type="ECO:0000259" key="14">
    <source>
        <dbReference type="PROSITE" id="PS50237"/>
    </source>
</evidence>
<evidence type="ECO:0000313" key="16">
    <source>
        <dbReference type="Proteomes" id="UP000006310"/>
    </source>
</evidence>
<dbReference type="FunFam" id="3.30.2160.10:FF:000001">
    <property type="entry name" value="E3 ubiquitin-protein ligase NEDD4-like"/>
    <property type="match status" value="1"/>
</dbReference>
<dbReference type="CDD" id="cd00078">
    <property type="entry name" value="HECTc"/>
    <property type="match status" value="1"/>
</dbReference>
<dbReference type="Pfam" id="PF00632">
    <property type="entry name" value="HECT"/>
    <property type="match status" value="1"/>
</dbReference>
<evidence type="ECO:0000256" key="3">
    <source>
        <dbReference type="ARBA" id="ARBA00004906"/>
    </source>
</evidence>
<gene>
    <name evidence="15" type="primary">KNAG0C02810</name>
    <name evidence="15" type="ordered locus">KNAG_0C02810</name>
</gene>
<keyword evidence="16" id="KW-1185">Reference proteome</keyword>
<dbReference type="InterPro" id="IPR016024">
    <property type="entry name" value="ARM-type_fold"/>
</dbReference>
<dbReference type="Pfam" id="PF14377">
    <property type="entry name" value="UBM"/>
    <property type="match status" value="2"/>
</dbReference>
<dbReference type="InterPro" id="IPR011989">
    <property type="entry name" value="ARM-like"/>
</dbReference>